<keyword evidence="3" id="KW-1185">Reference proteome</keyword>
<feature type="domain" description="THIF-type NAD/FAD binding fold" evidence="1">
    <location>
        <begin position="282"/>
        <end position="397"/>
    </location>
</feature>
<reference evidence="2 3" key="1">
    <citation type="submission" date="2018-12" db="EMBL/GenBank/DDBJ databases">
        <title>Amycolatopsis eburnea sp. nov. actinomycete associate with arbuscular mycorrhiza fungal spore.</title>
        <authorList>
            <person name="Lumyong S."/>
            <person name="Chaiya L."/>
        </authorList>
    </citation>
    <scope>NUCLEOTIDE SEQUENCE [LARGE SCALE GENOMIC DNA]</scope>
    <source>
        <strain evidence="2 3">GLM-1</strain>
    </source>
</reference>
<dbReference type="Proteomes" id="UP000267081">
    <property type="component" value="Unassembled WGS sequence"/>
</dbReference>
<evidence type="ECO:0000313" key="3">
    <source>
        <dbReference type="Proteomes" id="UP000267081"/>
    </source>
</evidence>
<dbReference type="InterPro" id="IPR032865">
    <property type="entry name" value="Prok-E2_A"/>
</dbReference>
<name>A0A427SYM3_9PSEU</name>
<comment type="caution">
    <text evidence="2">The sequence shown here is derived from an EMBL/GenBank/DDBJ whole genome shotgun (WGS) entry which is preliminary data.</text>
</comment>
<dbReference type="Gene3D" id="3.40.50.720">
    <property type="entry name" value="NAD(P)-binding Rossmann-like Domain"/>
    <property type="match status" value="1"/>
</dbReference>
<dbReference type="GO" id="GO:0061504">
    <property type="term" value="P:cyclic threonylcarbamoyladenosine biosynthetic process"/>
    <property type="evidence" value="ECO:0007669"/>
    <property type="project" value="TreeGrafter"/>
</dbReference>
<dbReference type="Pfam" id="PF14457">
    <property type="entry name" value="Prok-E2_A"/>
    <property type="match status" value="1"/>
</dbReference>
<dbReference type="PANTHER" id="PTHR43267">
    <property type="entry name" value="TRNA THREONYLCARBAMOYLADENOSINE DEHYDRATASE"/>
    <property type="match status" value="1"/>
</dbReference>
<dbReference type="SUPFAM" id="SSF69572">
    <property type="entry name" value="Activating enzymes of the ubiquitin-like proteins"/>
    <property type="match status" value="1"/>
</dbReference>
<accession>A0A427SYM3</accession>
<dbReference type="GO" id="GO:0061503">
    <property type="term" value="F:tRNA threonylcarbamoyladenosine dehydratase"/>
    <property type="evidence" value="ECO:0007669"/>
    <property type="project" value="TreeGrafter"/>
</dbReference>
<dbReference type="PANTHER" id="PTHR43267:SF1">
    <property type="entry name" value="TRNA THREONYLCARBAMOYLADENOSINE DEHYDRATASE"/>
    <property type="match status" value="1"/>
</dbReference>
<dbReference type="EMBL" id="RSEC01000060">
    <property type="protein sequence ID" value="RSD10311.1"/>
    <property type="molecule type" value="Genomic_DNA"/>
</dbReference>
<dbReference type="Pfam" id="PF00899">
    <property type="entry name" value="ThiF"/>
    <property type="match status" value="1"/>
</dbReference>
<evidence type="ECO:0000259" key="1">
    <source>
        <dbReference type="Pfam" id="PF00899"/>
    </source>
</evidence>
<dbReference type="InterPro" id="IPR045886">
    <property type="entry name" value="ThiF/MoeB/HesA"/>
</dbReference>
<dbReference type="GO" id="GO:0008641">
    <property type="term" value="F:ubiquitin-like modifier activating enzyme activity"/>
    <property type="evidence" value="ECO:0007669"/>
    <property type="project" value="InterPro"/>
</dbReference>
<dbReference type="RefSeq" id="WP_125314467.1">
    <property type="nucleotide sequence ID" value="NZ_RSEC01000060.1"/>
</dbReference>
<sequence length="515" mass="56053">MTWSLGDLERWREQFPPLGFADDGERLWGPVRWSKPASEGQQSAEFAARVVITPSRTFPFAPPQVIILDPGFPLEVTFHINADGSLCLWEDEWPVDEAPWWDARILVDRISDWLQKTASGWPDDDSCDLERYLGQEQDDDRMVLYDATRLVSGQAVQTSGDRSTVVITDRVRPTRGIVSGRRRNRKDRRLAWVATIGNVERPLRNWDDVATALGDQATEVRRLIGLGVVTVLLLQYSHGGTDAALALRARPDVTGIRITACESADTSTWTRMMRAGPVSSALSGIPVAIVGCGAIGSFTADLLFRSGFRKLTLLDAERLRPGNVVRHLAGARHVGLLKADAVRDCLATVDPDVTAVQSEYVRLTDLDMALSLVRHHRIVVDATGSGLASGLLATAAALIDSQADHAVVSVCVQRDGDVLRVDRMPLRPGEDHLPSLALLDRSSELRERGCGSPVSPTPPGAVVAAAELALQAVIDQATGDQTLPATLADVRRPQDQPPFDRVGLVASEIPHRLAS</sequence>
<organism evidence="2 3">
    <name type="scientific">Amycolatopsis eburnea</name>
    <dbReference type="NCBI Taxonomy" id="2267691"/>
    <lineage>
        <taxon>Bacteria</taxon>
        <taxon>Bacillati</taxon>
        <taxon>Actinomycetota</taxon>
        <taxon>Actinomycetes</taxon>
        <taxon>Pseudonocardiales</taxon>
        <taxon>Pseudonocardiaceae</taxon>
        <taxon>Amycolatopsis</taxon>
    </lineage>
</organism>
<dbReference type="InterPro" id="IPR035985">
    <property type="entry name" value="Ubiquitin-activating_enz"/>
</dbReference>
<proteinExistence type="predicted"/>
<dbReference type="OrthoDB" id="6377837at2"/>
<gene>
    <name evidence="2" type="ORF">EIY87_36120</name>
</gene>
<dbReference type="InterPro" id="IPR000594">
    <property type="entry name" value="ThiF_NAD_FAD-bd"/>
</dbReference>
<dbReference type="AlphaFoldDB" id="A0A427SYM3"/>
<evidence type="ECO:0000313" key="2">
    <source>
        <dbReference type="EMBL" id="RSD10311.1"/>
    </source>
</evidence>
<protein>
    <recommendedName>
        <fullName evidence="1">THIF-type NAD/FAD binding fold domain-containing protein</fullName>
    </recommendedName>
</protein>